<dbReference type="PANTHER" id="PTHR34220">
    <property type="entry name" value="SENSOR HISTIDINE KINASE YPDA"/>
    <property type="match status" value="1"/>
</dbReference>
<keyword evidence="11 12" id="KW-0472">Membrane</keyword>
<dbReference type="InterPro" id="IPR005467">
    <property type="entry name" value="His_kinase_dom"/>
</dbReference>
<evidence type="ECO:0000256" key="5">
    <source>
        <dbReference type="ARBA" id="ARBA00022553"/>
    </source>
</evidence>
<feature type="domain" description="Histidine kinase" evidence="13">
    <location>
        <begin position="394"/>
        <end position="593"/>
    </location>
</feature>
<dbReference type="Pfam" id="PF00672">
    <property type="entry name" value="HAMP"/>
    <property type="match status" value="1"/>
</dbReference>
<dbReference type="PRINTS" id="PR00344">
    <property type="entry name" value="BCTRLSENSOR"/>
</dbReference>
<dbReference type="PROSITE" id="PS50885">
    <property type="entry name" value="HAMP"/>
    <property type="match status" value="1"/>
</dbReference>
<keyword evidence="6" id="KW-0808">Transferase</keyword>
<dbReference type="InterPro" id="IPR036890">
    <property type="entry name" value="HATPase_C_sf"/>
</dbReference>
<dbReference type="GO" id="GO:0005524">
    <property type="term" value="F:ATP binding"/>
    <property type="evidence" value="ECO:0007669"/>
    <property type="project" value="UniProtKB-KW"/>
</dbReference>
<protein>
    <recommendedName>
        <fullName evidence="3">histidine kinase</fullName>
        <ecNumber evidence="3">2.7.13.3</ecNumber>
    </recommendedName>
</protein>
<feature type="domain" description="HAMP" evidence="14">
    <location>
        <begin position="321"/>
        <end position="373"/>
    </location>
</feature>
<dbReference type="GO" id="GO:0005886">
    <property type="term" value="C:plasma membrane"/>
    <property type="evidence" value="ECO:0007669"/>
    <property type="project" value="UniProtKB-SubCell"/>
</dbReference>
<dbReference type="SMART" id="SM00387">
    <property type="entry name" value="HATPase_c"/>
    <property type="match status" value="1"/>
</dbReference>
<dbReference type="InterPro" id="IPR004358">
    <property type="entry name" value="Sig_transdc_His_kin-like_C"/>
</dbReference>
<evidence type="ECO:0000256" key="8">
    <source>
        <dbReference type="ARBA" id="ARBA00022777"/>
    </source>
</evidence>
<dbReference type="SUPFAM" id="SSF55874">
    <property type="entry name" value="ATPase domain of HSP90 chaperone/DNA topoisomerase II/histidine kinase"/>
    <property type="match status" value="1"/>
</dbReference>
<dbReference type="Gene3D" id="6.10.340.10">
    <property type="match status" value="1"/>
</dbReference>
<dbReference type="EMBL" id="CP020028">
    <property type="protein sequence ID" value="ASR49146.1"/>
    <property type="molecule type" value="Genomic_DNA"/>
</dbReference>
<keyword evidence="9" id="KW-0067">ATP-binding</keyword>
<keyword evidence="5" id="KW-0597">Phosphoprotein</keyword>
<evidence type="ECO:0000256" key="3">
    <source>
        <dbReference type="ARBA" id="ARBA00012438"/>
    </source>
</evidence>
<organism evidence="15 16">
    <name type="scientific">Paenibacillus kribbensis</name>
    <dbReference type="NCBI Taxonomy" id="172713"/>
    <lineage>
        <taxon>Bacteria</taxon>
        <taxon>Bacillati</taxon>
        <taxon>Bacillota</taxon>
        <taxon>Bacilli</taxon>
        <taxon>Bacillales</taxon>
        <taxon>Paenibacillaceae</taxon>
        <taxon>Paenibacillus</taxon>
    </lineage>
</organism>
<dbReference type="PROSITE" id="PS50109">
    <property type="entry name" value="HIS_KIN"/>
    <property type="match status" value="1"/>
</dbReference>
<evidence type="ECO:0000313" key="16">
    <source>
        <dbReference type="Proteomes" id="UP000214666"/>
    </source>
</evidence>
<dbReference type="PANTHER" id="PTHR34220:SF7">
    <property type="entry name" value="SENSOR HISTIDINE KINASE YPDA"/>
    <property type="match status" value="1"/>
</dbReference>
<gene>
    <name evidence="15" type="ORF">B4V02_21820</name>
</gene>
<dbReference type="AlphaFoldDB" id="A0A222WSG9"/>
<evidence type="ECO:0000256" key="7">
    <source>
        <dbReference type="ARBA" id="ARBA00022741"/>
    </source>
</evidence>
<evidence type="ECO:0000256" key="12">
    <source>
        <dbReference type="SAM" id="Phobius"/>
    </source>
</evidence>
<dbReference type="InterPro" id="IPR050640">
    <property type="entry name" value="Bact_2-comp_sensor_kinase"/>
</dbReference>
<reference evidence="15 16" key="1">
    <citation type="submission" date="2017-03" db="EMBL/GenBank/DDBJ databases">
        <title>Complete genome sequence of Paenibacillus Kribbensis producing bioflocculants.</title>
        <authorList>
            <person name="Lee H.-G."/>
            <person name="Oh H.-M."/>
        </authorList>
    </citation>
    <scope>NUCLEOTIDE SEQUENCE [LARGE SCALE GENOMIC DNA]</scope>
    <source>
        <strain evidence="15 16">AM49</strain>
    </source>
</reference>
<evidence type="ECO:0000256" key="10">
    <source>
        <dbReference type="ARBA" id="ARBA00023012"/>
    </source>
</evidence>
<evidence type="ECO:0000313" key="15">
    <source>
        <dbReference type="EMBL" id="ASR49146.1"/>
    </source>
</evidence>
<evidence type="ECO:0000256" key="2">
    <source>
        <dbReference type="ARBA" id="ARBA00004651"/>
    </source>
</evidence>
<keyword evidence="7" id="KW-0547">Nucleotide-binding</keyword>
<evidence type="ECO:0000259" key="13">
    <source>
        <dbReference type="PROSITE" id="PS50109"/>
    </source>
</evidence>
<keyword evidence="8 15" id="KW-0418">Kinase</keyword>
<dbReference type="Pfam" id="PF02518">
    <property type="entry name" value="HATPase_c"/>
    <property type="match status" value="1"/>
</dbReference>
<comment type="subcellular location">
    <subcellularLocation>
        <location evidence="2">Cell membrane</location>
        <topology evidence="2">Multi-pass membrane protein</topology>
    </subcellularLocation>
</comment>
<dbReference type="GO" id="GO:0000155">
    <property type="term" value="F:phosphorelay sensor kinase activity"/>
    <property type="evidence" value="ECO:0007669"/>
    <property type="project" value="InterPro"/>
</dbReference>
<dbReference type="Gene3D" id="3.30.565.10">
    <property type="entry name" value="Histidine kinase-like ATPase, C-terminal domain"/>
    <property type="match status" value="1"/>
</dbReference>
<dbReference type="RefSeq" id="WP_094156387.1">
    <property type="nucleotide sequence ID" value="NZ_CP020028.1"/>
</dbReference>
<dbReference type="KEGG" id="pkb:B4V02_21820"/>
<evidence type="ECO:0000259" key="14">
    <source>
        <dbReference type="PROSITE" id="PS50885"/>
    </source>
</evidence>
<keyword evidence="12" id="KW-1133">Transmembrane helix</keyword>
<evidence type="ECO:0000256" key="1">
    <source>
        <dbReference type="ARBA" id="ARBA00000085"/>
    </source>
</evidence>
<dbReference type="STRING" id="172713.GCA_001705305_00883"/>
<evidence type="ECO:0000256" key="9">
    <source>
        <dbReference type="ARBA" id="ARBA00022840"/>
    </source>
</evidence>
<dbReference type="OrthoDB" id="9776552at2"/>
<keyword evidence="10" id="KW-0902">Two-component regulatory system</keyword>
<dbReference type="InterPro" id="IPR003660">
    <property type="entry name" value="HAMP_dom"/>
</dbReference>
<feature type="transmembrane region" description="Helical" evidence="12">
    <location>
        <begin position="298"/>
        <end position="321"/>
    </location>
</feature>
<dbReference type="Proteomes" id="UP000214666">
    <property type="component" value="Chromosome"/>
</dbReference>
<evidence type="ECO:0000256" key="11">
    <source>
        <dbReference type="ARBA" id="ARBA00023136"/>
    </source>
</evidence>
<proteinExistence type="predicted"/>
<sequence>MPTRVVRWFRALMAPYRRSIQLKLILTMIVLSVLPVIAVTVLAAEKSRASMETEVVETNMSNMKWTGIYISDQLDRLNQLIYSIQISPDLSDYLNEREPGNLSSQFNAQRKMLNTLANVYYSAGSHVIGIQLYLKQSQSLFTFNGMQNDITTVNGIPPQYAEMWQANKDYWIRMSPTDAERFTLIRSIRRFEDQKQTGAISLDVLWSQFDQTLGLLGRGDQHQVLITDTDGRIMYPVQARQSPPPAGVLTALRDVRSGPGMIQTAGHYVFYNDLGVVGLRLVKIVPTSSINHSAFLTMLYGIVVGVISILLSICIAVFIAWRTARPIVHLARSVQELEMIKGPVGQPSTRPDEIGLLERSLHDMAGRIREHIQTEYSINLQKKTAELKALQAQIHPHFLQNTLQMIGSMVFSQKPEDTYEVIRSLSEMFRYVVREPQDMASLRAELDHAGHYMRIQQRRFPQRLVFRVETDERAMDIRLPKLSLQPLLENAFQHGLDRKAGAWRMEIRVEIMKEDVWITVCDNGNGMAPDKLEKVRAKLENASEEPIWAQGSHIGLSNVASRLRMNFGVNYGVTIDSEQGVGTRVTIRIPFTSAEEGDI</sequence>
<evidence type="ECO:0000256" key="4">
    <source>
        <dbReference type="ARBA" id="ARBA00022475"/>
    </source>
</evidence>
<keyword evidence="4" id="KW-1003">Cell membrane</keyword>
<evidence type="ECO:0000256" key="6">
    <source>
        <dbReference type="ARBA" id="ARBA00022679"/>
    </source>
</evidence>
<dbReference type="InterPro" id="IPR010559">
    <property type="entry name" value="Sig_transdc_His_kin_internal"/>
</dbReference>
<accession>A0A222WSG9</accession>
<dbReference type="EC" id="2.7.13.3" evidence="3"/>
<keyword evidence="12" id="KW-0812">Transmembrane</keyword>
<keyword evidence="16" id="KW-1185">Reference proteome</keyword>
<dbReference type="Pfam" id="PF06580">
    <property type="entry name" value="His_kinase"/>
    <property type="match status" value="1"/>
</dbReference>
<comment type="catalytic activity">
    <reaction evidence="1">
        <text>ATP + protein L-histidine = ADP + protein N-phospho-L-histidine.</text>
        <dbReference type="EC" id="2.7.13.3"/>
    </reaction>
</comment>
<name>A0A222WSG9_9BACL</name>
<dbReference type="InterPro" id="IPR003594">
    <property type="entry name" value="HATPase_dom"/>
</dbReference>